<dbReference type="Pfam" id="PF23559">
    <property type="entry name" value="WHD_DRP"/>
    <property type="match status" value="1"/>
</dbReference>
<dbReference type="InterPro" id="IPR041118">
    <property type="entry name" value="Rx_N"/>
</dbReference>
<dbReference type="FunFam" id="3.40.50.300:FF:001091">
    <property type="entry name" value="Probable disease resistance protein At1g61300"/>
    <property type="match status" value="1"/>
</dbReference>
<dbReference type="Gene3D" id="3.80.10.10">
    <property type="entry name" value="Ribonuclease Inhibitor"/>
    <property type="match status" value="1"/>
</dbReference>
<dbReference type="SUPFAM" id="SSF52540">
    <property type="entry name" value="P-loop containing nucleoside triphosphate hydrolases"/>
    <property type="match status" value="1"/>
</dbReference>
<evidence type="ECO:0000313" key="9">
    <source>
        <dbReference type="Proteomes" id="UP001187192"/>
    </source>
</evidence>
<dbReference type="InterPro" id="IPR032675">
    <property type="entry name" value="LRR_dom_sf"/>
</dbReference>
<dbReference type="Proteomes" id="UP001187192">
    <property type="component" value="Unassembled WGS sequence"/>
</dbReference>
<feature type="domain" description="Disease resistance R13L4/SHOC-2-like LRR" evidence="7">
    <location>
        <begin position="546"/>
        <end position="853"/>
    </location>
</feature>
<dbReference type="AlphaFoldDB" id="A0AA88AIB7"/>
<dbReference type="PANTHER" id="PTHR23155">
    <property type="entry name" value="DISEASE RESISTANCE PROTEIN RP"/>
    <property type="match status" value="1"/>
</dbReference>
<dbReference type="CDD" id="cd14798">
    <property type="entry name" value="RX-CC_like"/>
    <property type="match status" value="1"/>
</dbReference>
<evidence type="ECO:0000256" key="2">
    <source>
        <dbReference type="ARBA" id="ARBA00022741"/>
    </source>
</evidence>
<feature type="domain" description="Disease resistance N-terminal" evidence="5">
    <location>
        <begin position="37"/>
        <end position="128"/>
    </location>
</feature>
<dbReference type="Gene3D" id="1.10.10.10">
    <property type="entry name" value="Winged helix-like DNA-binding domain superfamily/Winged helix DNA-binding domain"/>
    <property type="match status" value="1"/>
</dbReference>
<organism evidence="8 9">
    <name type="scientific">Ficus carica</name>
    <name type="common">Common fig</name>
    <dbReference type="NCBI Taxonomy" id="3494"/>
    <lineage>
        <taxon>Eukaryota</taxon>
        <taxon>Viridiplantae</taxon>
        <taxon>Streptophyta</taxon>
        <taxon>Embryophyta</taxon>
        <taxon>Tracheophyta</taxon>
        <taxon>Spermatophyta</taxon>
        <taxon>Magnoliopsida</taxon>
        <taxon>eudicotyledons</taxon>
        <taxon>Gunneridae</taxon>
        <taxon>Pentapetalae</taxon>
        <taxon>rosids</taxon>
        <taxon>fabids</taxon>
        <taxon>Rosales</taxon>
        <taxon>Moraceae</taxon>
        <taxon>Ficeae</taxon>
        <taxon>Ficus</taxon>
    </lineage>
</organism>
<evidence type="ECO:0000259" key="4">
    <source>
        <dbReference type="Pfam" id="PF00931"/>
    </source>
</evidence>
<dbReference type="Gene3D" id="1.10.8.430">
    <property type="entry name" value="Helical domain of apoptotic protease-activating factors"/>
    <property type="match status" value="1"/>
</dbReference>
<accession>A0AA88AIB7</accession>
<evidence type="ECO:0000313" key="8">
    <source>
        <dbReference type="EMBL" id="GMN40851.1"/>
    </source>
</evidence>
<evidence type="ECO:0000256" key="1">
    <source>
        <dbReference type="ARBA" id="ARBA00022737"/>
    </source>
</evidence>
<evidence type="ECO:0000256" key="3">
    <source>
        <dbReference type="ARBA" id="ARBA00022821"/>
    </source>
</evidence>
<keyword evidence="3" id="KW-0611">Plant defense</keyword>
<dbReference type="FunFam" id="1.10.10.10:FF:000322">
    <property type="entry name" value="Probable disease resistance protein At1g63360"/>
    <property type="match status" value="1"/>
</dbReference>
<dbReference type="PRINTS" id="PR00364">
    <property type="entry name" value="DISEASERSIST"/>
</dbReference>
<dbReference type="GO" id="GO:0098542">
    <property type="term" value="P:defense response to other organism"/>
    <property type="evidence" value="ECO:0007669"/>
    <property type="project" value="TreeGrafter"/>
</dbReference>
<evidence type="ECO:0000259" key="7">
    <source>
        <dbReference type="Pfam" id="PF23598"/>
    </source>
</evidence>
<dbReference type="InterPro" id="IPR038005">
    <property type="entry name" value="RX-like_CC"/>
</dbReference>
<dbReference type="Pfam" id="PF00931">
    <property type="entry name" value="NB-ARC"/>
    <property type="match status" value="1"/>
</dbReference>
<keyword evidence="2" id="KW-0547">Nucleotide-binding</keyword>
<dbReference type="EMBL" id="BTGU01000011">
    <property type="protein sequence ID" value="GMN40851.1"/>
    <property type="molecule type" value="Genomic_DNA"/>
</dbReference>
<dbReference type="InterPro" id="IPR002182">
    <property type="entry name" value="NB-ARC"/>
</dbReference>
<protein>
    <submittedName>
        <fullName evidence="8">Uncharacterized protein</fullName>
    </submittedName>
</protein>
<dbReference type="InterPro" id="IPR055414">
    <property type="entry name" value="LRR_R13L4/SHOC2-like"/>
</dbReference>
<comment type="caution">
    <text evidence="8">The sequence shown here is derived from an EMBL/GenBank/DDBJ whole genome shotgun (WGS) entry which is preliminary data.</text>
</comment>
<dbReference type="InterPro" id="IPR027417">
    <property type="entry name" value="P-loop_NTPase"/>
</dbReference>
<dbReference type="GO" id="GO:0043531">
    <property type="term" value="F:ADP binding"/>
    <property type="evidence" value="ECO:0007669"/>
    <property type="project" value="InterPro"/>
</dbReference>
<evidence type="ECO:0000259" key="6">
    <source>
        <dbReference type="Pfam" id="PF23559"/>
    </source>
</evidence>
<proteinExistence type="predicted"/>
<keyword evidence="1" id="KW-0677">Repeat</keyword>
<dbReference type="Gene3D" id="3.40.50.300">
    <property type="entry name" value="P-loop containing nucleotide triphosphate hydrolases"/>
    <property type="match status" value="1"/>
</dbReference>
<reference evidence="8" key="1">
    <citation type="submission" date="2023-07" db="EMBL/GenBank/DDBJ databases">
        <title>draft genome sequence of fig (Ficus carica).</title>
        <authorList>
            <person name="Takahashi T."/>
            <person name="Nishimura K."/>
        </authorList>
    </citation>
    <scope>NUCLEOTIDE SEQUENCE</scope>
</reference>
<gene>
    <name evidence="8" type="ORF">TIFTF001_010046</name>
</gene>
<sequence length="913" mass="104093">MHISFPATSHLSQENLSLKTDRSERGNLKIRVMAETFLSPVIEKLLQLLTDKAAKNTLEGSIQSDVNRLKEELEIIQPLLKDADMKYLETGDVASEATKAWVRQVREKADRIEDVVDEYLRYEGEDRDRDHNQHGKPRYDVASEIGDIKDSLREIKRSSIKTPNVARHDVVGIGAEKKRLITWLTEGDLTRSVISLVGQGGIGKTTLAWKVYEDEVDKGHFDCRAWITVSQSFDAKTILRIMTSQTCLAGERIEEDSTVDELISHLRQHLEAKRYVIVFDDVCEENFWEVIKHVLPESNKSSRIIVTTRDAKIAASCNENSRDYVQELKPWSSEMAFELFCKKAFGNDELFEGNYSEGFKQLCGEIISKCQGLPCVVSTVARLLSTKERVFEWTRVLDILGAENGKKALSLMSYFDLPYHLKTCLLYFVIFPQGHRIYDTTLYGLWIADGLVKAREGKTLEEVAEEYLDELIRRNLVAFQVIPGESKLCKVDSLLHEIIFSRADELFFCQIWDQNRPRFVGKSSRLAIFGNPPENVLETIDQNNELRSVFLFNSNSKRLTESFVGNLLKKFKLLKVVIFENTPLYQLPDEVGSLFHLSYLSLKYVPLKKLPGSIGKLRNLRSLDVRHTLVEELPIEINKLRNLRHILAYYMAFDRLGGFRGVKLHEGFGCLENLQTLSLLEAHPNNIAYLAKELEKLKQLRWLDVCQLTAEIARALCASIAKMNRLERLCLASIGRDEILDIHDVPCSHHDLLWDVLLIGPLKTLPDWISGLQSLRSLALQHTRLVDEPIRCIKGLTSLESLSVMHNAYDGEQLRFEEGVFEKLKSLNISGLKGLKTLKIERGALPLVEVLLVVECPLLKKVETIEHLTNTKQLLVEIPQPIFQAGGSVNIEIKGEHVMLKESLEKITDQTRF</sequence>
<dbReference type="SUPFAM" id="SSF52058">
    <property type="entry name" value="L domain-like"/>
    <property type="match status" value="1"/>
</dbReference>
<feature type="domain" description="Disease resistance protein winged helix" evidence="6">
    <location>
        <begin position="430"/>
        <end position="499"/>
    </location>
</feature>
<dbReference type="Pfam" id="PF18052">
    <property type="entry name" value="Rx_N"/>
    <property type="match status" value="1"/>
</dbReference>
<evidence type="ECO:0000259" key="5">
    <source>
        <dbReference type="Pfam" id="PF18052"/>
    </source>
</evidence>
<dbReference type="Pfam" id="PF23598">
    <property type="entry name" value="LRR_14"/>
    <property type="match status" value="1"/>
</dbReference>
<dbReference type="Gene3D" id="1.20.5.4130">
    <property type="match status" value="1"/>
</dbReference>
<feature type="domain" description="NB-ARC" evidence="4">
    <location>
        <begin position="176"/>
        <end position="348"/>
    </location>
</feature>
<dbReference type="InterPro" id="IPR036388">
    <property type="entry name" value="WH-like_DNA-bd_sf"/>
</dbReference>
<dbReference type="PANTHER" id="PTHR23155:SF1052">
    <property type="entry name" value="DISEASE RESISTANCE PROTEIN RPM1"/>
    <property type="match status" value="1"/>
</dbReference>
<dbReference type="InterPro" id="IPR044974">
    <property type="entry name" value="Disease_R_plants"/>
</dbReference>
<keyword evidence="9" id="KW-1185">Reference proteome</keyword>
<name>A0AA88AIB7_FICCA</name>
<dbReference type="InterPro" id="IPR042197">
    <property type="entry name" value="Apaf_helical"/>
</dbReference>
<dbReference type="InterPro" id="IPR058922">
    <property type="entry name" value="WHD_DRP"/>
</dbReference>